<accession>A0A6H1ZLH4</accession>
<reference evidence="1" key="1">
    <citation type="submission" date="2020-03" db="EMBL/GenBank/DDBJ databases">
        <title>The deep terrestrial virosphere.</title>
        <authorList>
            <person name="Holmfeldt K."/>
            <person name="Nilsson E."/>
            <person name="Simone D."/>
            <person name="Lopez-Fernandez M."/>
            <person name="Wu X."/>
            <person name="de Brujin I."/>
            <person name="Lundin D."/>
            <person name="Andersson A."/>
            <person name="Bertilsson S."/>
            <person name="Dopson M."/>
        </authorList>
    </citation>
    <scope>NUCLEOTIDE SEQUENCE</scope>
    <source>
        <strain evidence="1">TM448A01148</strain>
        <strain evidence="2">TM448B01063</strain>
    </source>
</reference>
<protein>
    <submittedName>
        <fullName evidence="1">Putative tail protein</fullName>
    </submittedName>
</protein>
<gene>
    <name evidence="1" type="ORF">TM448A01148_0006</name>
    <name evidence="2" type="ORF">TM448B01063_0004</name>
</gene>
<name>A0A6H1ZLH4_9ZZZZ</name>
<dbReference type="EMBL" id="MT144102">
    <property type="protein sequence ID" value="QJA48773.1"/>
    <property type="molecule type" value="Genomic_DNA"/>
</dbReference>
<dbReference type="InterPro" id="IPR008861">
    <property type="entry name" value="GpX-like"/>
</dbReference>
<organism evidence="1">
    <name type="scientific">viral metagenome</name>
    <dbReference type="NCBI Taxonomy" id="1070528"/>
    <lineage>
        <taxon>unclassified sequences</taxon>
        <taxon>metagenomes</taxon>
        <taxon>organismal metagenomes</taxon>
    </lineage>
</organism>
<evidence type="ECO:0000313" key="2">
    <source>
        <dbReference type="EMBL" id="QJH97685.1"/>
    </source>
</evidence>
<sequence>MRVTTIQGDTLDLVCWRELGTTAAGVVEQALELNPGLADAGVVIASGTIVTLPAVPAPAATPVRELVQLWD</sequence>
<proteinExistence type="predicted"/>
<dbReference type="Pfam" id="PF05489">
    <property type="entry name" value="Phage_tail_X"/>
    <property type="match status" value="1"/>
</dbReference>
<dbReference type="AlphaFoldDB" id="A0A6H1ZLH4"/>
<evidence type="ECO:0000313" key="1">
    <source>
        <dbReference type="EMBL" id="QJA48773.1"/>
    </source>
</evidence>
<dbReference type="EMBL" id="MT144697">
    <property type="protein sequence ID" value="QJH97685.1"/>
    <property type="molecule type" value="Genomic_DNA"/>
</dbReference>